<evidence type="ECO:0000256" key="1">
    <source>
        <dbReference type="ARBA" id="ARBA00004319"/>
    </source>
</evidence>
<dbReference type="PANTHER" id="PTHR12203:SF122">
    <property type="entry name" value="GLYCOSYL TRANSFERASE CAP10 DOMAIN-CONTAINING PROTEIN"/>
    <property type="match status" value="1"/>
</dbReference>
<evidence type="ECO:0000256" key="3">
    <source>
        <dbReference type="SAM" id="SignalP"/>
    </source>
</evidence>
<keyword evidence="3" id="KW-0732">Signal</keyword>
<dbReference type="InterPro" id="IPR006598">
    <property type="entry name" value="CAP10"/>
</dbReference>
<dbReference type="Pfam" id="PF05686">
    <property type="entry name" value="Glyco_transf_90"/>
    <property type="match status" value="2"/>
</dbReference>
<reference evidence="5" key="1">
    <citation type="submission" date="2021-01" db="UniProtKB">
        <authorList>
            <consortium name="EnsemblMetazoa"/>
        </authorList>
    </citation>
    <scope>IDENTIFICATION</scope>
</reference>
<feature type="domain" description="Glycosyl transferase CAP10" evidence="4">
    <location>
        <begin position="239"/>
        <end position="410"/>
    </location>
</feature>
<dbReference type="GO" id="GO:0005788">
    <property type="term" value="C:endoplasmic reticulum lumen"/>
    <property type="evidence" value="ECO:0007669"/>
    <property type="project" value="UniProtKB-SubCell"/>
</dbReference>
<accession>A0A7M7M9M3</accession>
<dbReference type="GeneID" id="111243954"/>
<organism evidence="5 6">
    <name type="scientific">Varroa destructor</name>
    <name type="common">Honeybee mite</name>
    <dbReference type="NCBI Taxonomy" id="109461"/>
    <lineage>
        <taxon>Eukaryota</taxon>
        <taxon>Metazoa</taxon>
        <taxon>Ecdysozoa</taxon>
        <taxon>Arthropoda</taxon>
        <taxon>Chelicerata</taxon>
        <taxon>Arachnida</taxon>
        <taxon>Acari</taxon>
        <taxon>Parasitiformes</taxon>
        <taxon>Mesostigmata</taxon>
        <taxon>Gamasina</taxon>
        <taxon>Dermanyssoidea</taxon>
        <taxon>Varroidae</taxon>
        <taxon>Varroa</taxon>
    </lineage>
</organism>
<evidence type="ECO:0000313" key="6">
    <source>
        <dbReference type="Proteomes" id="UP000594260"/>
    </source>
</evidence>
<feature type="chain" id="PRO_5029519930" description="Glycosyl transferase CAP10 domain-containing protein" evidence="3">
    <location>
        <begin position="25"/>
        <end position="458"/>
    </location>
</feature>
<name>A0A7M7M9M3_VARDE</name>
<comment type="function">
    <text evidence="2">Protein O-glucosyltransferase. Catalyzes the reaction that attaches glucose through an O-glycosidic linkage to a conserved serine residue found in the consensus sequence C-X-S-X-[PA]-C in epidermal growth factor-like repeats. Regulates Notch signaling by glucosylating Notch in the ER, glucosylation is required for the correct folding and cleavage of Notch.</text>
</comment>
<dbReference type="EnsemblMetazoa" id="XM_022790376">
    <property type="protein sequence ID" value="XP_022646111"/>
    <property type="gene ID" value="LOC111243954"/>
</dbReference>
<evidence type="ECO:0000313" key="5">
    <source>
        <dbReference type="EnsemblMetazoa" id="XP_022646111"/>
    </source>
</evidence>
<sequence length="458" mass="52822">MSTRQVAMCSVQLLYALLASVTFAEREPPLRAIVWGPGLRGDFTLPVRYIFIKIQNKNGNSLPEVSPSDLFVEFRDASSGSIKQFQADLLRTAEGNTSFLYRYRPHNSYPGNIVFNVFYKRQRLASETINGPIYSEECDCPSGTQRWLMDQARCPPISPQILTDLKPFPIIRPEYNRKVRVAICTDQQVMQTFYDLPYSVSVCNYIIKQNRIYRKCMGEYVGFTMFVDAILTSLVRKVKLPDVDFIVNLGDYPLAKQDEQRYSPQIPILSWCGSEDTRDVVMPTYELVEASVHMMRRVALDIFSVQHKYQVNVDGTVAAYRLPFLLAGGSTVFKTHPTPFYEHFYHLLEENVNFIGVRPDLSDLMDKIRFCLNNEKHCAQVARNGRQLVNDHLLPHLIYCYYVQLLLEFATRIEGPVEVPDGMKHVDHRQDSNCNCFSVARSSNHYRPLNRTSYRKEL</sequence>
<protein>
    <recommendedName>
        <fullName evidence="4">Glycosyl transferase CAP10 domain-containing protein</fullName>
    </recommendedName>
</protein>
<dbReference type="AlphaFoldDB" id="A0A7M7M9M3"/>
<dbReference type="InterPro" id="IPR051091">
    <property type="entry name" value="O-Glucosyltr/Glycosyltrsf_90"/>
</dbReference>
<dbReference type="Proteomes" id="UP000594260">
    <property type="component" value="Unplaced"/>
</dbReference>
<evidence type="ECO:0000259" key="4">
    <source>
        <dbReference type="SMART" id="SM00672"/>
    </source>
</evidence>
<feature type="signal peptide" evidence="3">
    <location>
        <begin position="1"/>
        <end position="24"/>
    </location>
</feature>
<dbReference type="RefSeq" id="XP_022646111.1">
    <property type="nucleotide sequence ID" value="XM_022790376.1"/>
</dbReference>
<dbReference type="PANTHER" id="PTHR12203">
    <property type="entry name" value="KDEL LYS-ASP-GLU-LEU CONTAINING - RELATED"/>
    <property type="match status" value="1"/>
</dbReference>
<evidence type="ECO:0000256" key="2">
    <source>
        <dbReference type="ARBA" id="ARBA00045690"/>
    </source>
</evidence>
<proteinExistence type="predicted"/>
<comment type="subcellular location">
    <subcellularLocation>
        <location evidence="1">Endoplasmic reticulum lumen</location>
    </subcellularLocation>
</comment>
<keyword evidence="6" id="KW-1185">Reference proteome</keyword>
<dbReference type="SMART" id="SM00672">
    <property type="entry name" value="CAP10"/>
    <property type="match status" value="1"/>
</dbReference>
<dbReference type="GO" id="GO:0046527">
    <property type="term" value="F:glucosyltransferase activity"/>
    <property type="evidence" value="ECO:0007669"/>
    <property type="project" value="TreeGrafter"/>
</dbReference>